<dbReference type="Proteomes" id="UP001183585">
    <property type="component" value="Unassembled WGS sequence"/>
</dbReference>
<dbReference type="InterPro" id="IPR050789">
    <property type="entry name" value="Diverse_Enzym_Activities"/>
</dbReference>
<dbReference type="InterPro" id="IPR012338">
    <property type="entry name" value="Beta-lactam/transpept-like"/>
</dbReference>
<evidence type="ECO:0000259" key="1">
    <source>
        <dbReference type="Pfam" id="PF00144"/>
    </source>
</evidence>
<dbReference type="InterPro" id="IPR001466">
    <property type="entry name" value="Beta-lactam-related"/>
</dbReference>
<dbReference type="Gene3D" id="3.40.710.10">
    <property type="entry name" value="DD-peptidase/beta-lactamase superfamily"/>
    <property type="match status" value="1"/>
</dbReference>
<dbReference type="Pfam" id="PF00144">
    <property type="entry name" value="Beta-lactamase"/>
    <property type="match status" value="1"/>
</dbReference>
<evidence type="ECO:0000313" key="2">
    <source>
        <dbReference type="EMBL" id="MDR7383657.1"/>
    </source>
</evidence>
<proteinExistence type="predicted"/>
<accession>A0ABU2CR72</accession>
<dbReference type="PANTHER" id="PTHR43283:SF7">
    <property type="entry name" value="BETA-LACTAMASE-RELATED DOMAIN-CONTAINING PROTEIN"/>
    <property type="match status" value="1"/>
</dbReference>
<evidence type="ECO:0000313" key="3">
    <source>
        <dbReference type="Proteomes" id="UP001183585"/>
    </source>
</evidence>
<protein>
    <submittedName>
        <fullName evidence="2">CubicO group peptidase (Beta-lactamase class C family)</fullName>
    </submittedName>
</protein>
<keyword evidence="3" id="KW-1185">Reference proteome</keyword>
<gene>
    <name evidence="2" type="ORF">J2S48_003172</name>
</gene>
<dbReference type="PANTHER" id="PTHR43283">
    <property type="entry name" value="BETA-LACTAMASE-RELATED"/>
    <property type="match status" value="1"/>
</dbReference>
<sequence length="493" mass="53923">MPSMSRILPRSTPAAEGVDPAAVRRLVDRLDRLEDVHSVMVVRHGRVLAEGWWHPHTAERPHTMFSVSKSFTSTAVGTAVHEGLLTLDDRVIDLLPDDAPADPSELLRAMRVRDLLTMTTGHDASTMEGIDRTISLPGARWARTILAQPVVHEPGTHFVYNTGATYLLSAILHRLTGERLLDYLTPRLLAPLGITHAAWEQDPDGIDTGGFGLSITTEEMAAFGQLYLQGGVWEGKQLVPAEWVSAATARQVPNGPHDWPEWSQGYGYQFWQCRHGAYRADGAFGQYVVVWPEKDLVIVMTSGLADLQSVLDVVWETLLPDYVWVTPTAAETRALEDADVAAPLELALRTPVGAESSPVEESLLGVTYDLEPNPRGFTALTLGRDADGRTEIALTVDGSDLVVRFGHEEWSPGTCSLQGAPADVATAAAWTDELTLHGRMVFVGTPFELRLELRFAGEDVAVRIDQNVAFGECGVLNVLGRARRDRQQVHPTG</sequence>
<organism evidence="2 3">
    <name type="scientific">Promicromonospora iranensis</name>
    <dbReference type="NCBI Taxonomy" id="1105144"/>
    <lineage>
        <taxon>Bacteria</taxon>
        <taxon>Bacillati</taxon>
        <taxon>Actinomycetota</taxon>
        <taxon>Actinomycetes</taxon>
        <taxon>Micrococcales</taxon>
        <taxon>Promicromonosporaceae</taxon>
        <taxon>Promicromonospora</taxon>
    </lineage>
</organism>
<comment type="caution">
    <text evidence="2">The sequence shown here is derived from an EMBL/GenBank/DDBJ whole genome shotgun (WGS) entry which is preliminary data.</text>
</comment>
<dbReference type="SUPFAM" id="SSF56601">
    <property type="entry name" value="beta-lactamase/transpeptidase-like"/>
    <property type="match status" value="1"/>
</dbReference>
<reference evidence="2 3" key="1">
    <citation type="submission" date="2023-07" db="EMBL/GenBank/DDBJ databases">
        <title>Sequencing the genomes of 1000 actinobacteria strains.</title>
        <authorList>
            <person name="Klenk H.-P."/>
        </authorList>
    </citation>
    <scope>NUCLEOTIDE SEQUENCE [LARGE SCALE GENOMIC DNA]</scope>
    <source>
        <strain evidence="2 3">DSM 45554</strain>
    </source>
</reference>
<name>A0ABU2CR72_9MICO</name>
<dbReference type="RefSeq" id="WP_274994858.1">
    <property type="nucleotide sequence ID" value="NZ_JAJQQP010000008.1"/>
</dbReference>
<feature type="domain" description="Beta-lactamase-related" evidence="1">
    <location>
        <begin position="38"/>
        <end position="302"/>
    </location>
</feature>
<dbReference type="EMBL" id="JAVDYE010000001">
    <property type="protein sequence ID" value="MDR7383657.1"/>
    <property type="molecule type" value="Genomic_DNA"/>
</dbReference>